<accession>A0A3N1GXF5</accession>
<sequence>MPAATPSSAPRPFAVIVRRHDDAVVATVSGEVDQSTAPRLREALADVLRERPAVVVVDLRDVDLLASAGLAALIAAHDEAVPEVRLSVVAPATAPAMRSVRVTGLGDLLMVHSTVDAALAAT</sequence>
<name>A0A3N1GXF5_9PSEU</name>
<dbReference type="SUPFAM" id="SSF52091">
    <property type="entry name" value="SpoIIaa-like"/>
    <property type="match status" value="1"/>
</dbReference>
<evidence type="ECO:0000256" key="2">
    <source>
        <dbReference type="RuleBase" id="RU003749"/>
    </source>
</evidence>
<comment type="similarity">
    <text evidence="1 2">Belongs to the anti-sigma-factor antagonist family.</text>
</comment>
<dbReference type="InterPro" id="IPR036513">
    <property type="entry name" value="STAS_dom_sf"/>
</dbReference>
<reference evidence="4 5" key="1">
    <citation type="submission" date="2018-11" db="EMBL/GenBank/DDBJ databases">
        <title>Sequencing the genomes of 1000 actinobacteria strains.</title>
        <authorList>
            <person name="Klenk H.-P."/>
        </authorList>
    </citation>
    <scope>NUCLEOTIDE SEQUENCE [LARGE SCALE GENOMIC DNA]</scope>
    <source>
        <strain evidence="4 5">DSM 44231</strain>
    </source>
</reference>
<dbReference type="Pfam" id="PF01740">
    <property type="entry name" value="STAS"/>
    <property type="match status" value="1"/>
</dbReference>
<evidence type="ECO:0000259" key="3">
    <source>
        <dbReference type="PROSITE" id="PS50801"/>
    </source>
</evidence>
<evidence type="ECO:0000313" key="4">
    <source>
        <dbReference type="EMBL" id="ROP34955.1"/>
    </source>
</evidence>
<organism evidence="4 5">
    <name type="scientific">Saccharothrix texasensis</name>
    <dbReference type="NCBI Taxonomy" id="103734"/>
    <lineage>
        <taxon>Bacteria</taxon>
        <taxon>Bacillati</taxon>
        <taxon>Actinomycetota</taxon>
        <taxon>Actinomycetes</taxon>
        <taxon>Pseudonocardiales</taxon>
        <taxon>Pseudonocardiaceae</taxon>
        <taxon>Saccharothrix</taxon>
    </lineage>
</organism>
<dbReference type="PANTHER" id="PTHR33495">
    <property type="entry name" value="ANTI-SIGMA FACTOR ANTAGONIST TM_1081-RELATED-RELATED"/>
    <property type="match status" value="1"/>
</dbReference>
<comment type="caution">
    <text evidence="4">The sequence shown here is derived from an EMBL/GenBank/DDBJ whole genome shotgun (WGS) entry which is preliminary data.</text>
</comment>
<protein>
    <recommendedName>
        <fullName evidence="2">Anti-sigma factor antagonist</fullName>
    </recommendedName>
</protein>
<dbReference type="GO" id="GO:0043856">
    <property type="term" value="F:anti-sigma factor antagonist activity"/>
    <property type="evidence" value="ECO:0007669"/>
    <property type="project" value="InterPro"/>
</dbReference>
<dbReference type="Proteomes" id="UP000268727">
    <property type="component" value="Unassembled WGS sequence"/>
</dbReference>
<dbReference type="RefSeq" id="WP_201440429.1">
    <property type="nucleotide sequence ID" value="NZ_RJKM01000001.1"/>
</dbReference>
<dbReference type="AlphaFoldDB" id="A0A3N1GXF5"/>
<dbReference type="EMBL" id="RJKM01000001">
    <property type="protein sequence ID" value="ROP34955.1"/>
    <property type="molecule type" value="Genomic_DNA"/>
</dbReference>
<dbReference type="PROSITE" id="PS50801">
    <property type="entry name" value="STAS"/>
    <property type="match status" value="1"/>
</dbReference>
<evidence type="ECO:0000256" key="1">
    <source>
        <dbReference type="ARBA" id="ARBA00009013"/>
    </source>
</evidence>
<evidence type="ECO:0000313" key="5">
    <source>
        <dbReference type="Proteomes" id="UP000268727"/>
    </source>
</evidence>
<feature type="domain" description="STAS" evidence="3">
    <location>
        <begin position="13"/>
        <end position="122"/>
    </location>
</feature>
<keyword evidence="5" id="KW-1185">Reference proteome</keyword>
<proteinExistence type="inferred from homology"/>
<dbReference type="Gene3D" id="3.30.750.24">
    <property type="entry name" value="STAS domain"/>
    <property type="match status" value="1"/>
</dbReference>
<dbReference type="PANTHER" id="PTHR33495:SF2">
    <property type="entry name" value="ANTI-SIGMA FACTOR ANTAGONIST TM_1081-RELATED"/>
    <property type="match status" value="1"/>
</dbReference>
<gene>
    <name evidence="4" type="ORF">EDD40_0168</name>
</gene>
<dbReference type="NCBIfam" id="TIGR00377">
    <property type="entry name" value="ant_ant_sig"/>
    <property type="match status" value="1"/>
</dbReference>
<dbReference type="InterPro" id="IPR003658">
    <property type="entry name" value="Anti-sigma_ant"/>
</dbReference>
<dbReference type="InterPro" id="IPR002645">
    <property type="entry name" value="STAS_dom"/>
</dbReference>